<protein>
    <recommendedName>
        <fullName evidence="6">MmgE/PrpD family protein</fullName>
    </recommendedName>
</protein>
<dbReference type="Gene3D" id="3.30.1330.120">
    <property type="entry name" value="2-methylcitrate dehydratase PrpD"/>
    <property type="match status" value="1"/>
</dbReference>
<accession>A0A1Y4MNN1</accession>
<evidence type="ECO:0000313" key="5">
    <source>
        <dbReference type="Proteomes" id="UP000196386"/>
    </source>
</evidence>
<dbReference type="EMBL" id="NFKP01000004">
    <property type="protein sequence ID" value="OUP70325.1"/>
    <property type="molecule type" value="Genomic_DNA"/>
</dbReference>
<feature type="domain" description="MmgE/PrpD C-terminal" evidence="3">
    <location>
        <begin position="212"/>
        <end position="377"/>
    </location>
</feature>
<evidence type="ECO:0000313" key="4">
    <source>
        <dbReference type="EMBL" id="OUP70325.1"/>
    </source>
</evidence>
<comment type="similarity">
    <text evidence="1">Belongs to the PrpD family.</text>
</comment>
<dbReference type="Gene3D" id="1.10.4100.10">
    <property type="entry name" value="2-methylcitrate dehydratase PrpD"/>
    <property type="match status" value="1"/>
</dbReference>
<evidence type="ECO:0000256" key="1">
    <source>
        <dbReference type="ARBA" id="ARBA00006174"/>
    </source>
</evidence>
<evidence type="ECO:0000259" key="2">
    <source>
        <dbReference type="Pfam" id="PF03972"/>
    </source>
</evidence>
<dbReference type="InterPro" id="IPR042188">
    <property type="entry name" value="MmgE/PrpD_sf_2"/>
</dbReference>
<dbReference type="InterPro" id="IPR045337">
    <property type="entry name" value="MmgE_PrpD_C"/>
</dbReference>
<dbReference type="InterPro" id="IPR042183">
    <property type="entry name" value="MmgE/PrpD_sf_1"/>
</dbReference>
<dbReference type="InterPro" id="IPR005656">
    <property type="entry name" value="MmgE_PrpD"/>
</dbReference>
<dbReference type="Pfam" id="PF03972">
    <property type="entry name" value="MmgE_PrpD_N"/>
    <property type="match status" value="1"/>
</dbReference>
<sequence length="407" mass="45104">MAAPHAALILGTLADALAWEDCSPTGQPSTCAVPCAWLAAEERHKSGRELIAAIIAAYEVYQRIALAVQPSEGRWREKGWGMQNWQIFAAIIPIAKLYGLDARKINQAIGMGCECSVIPTNFAAATMSDFSHYEYGYRGRDGFLIAKAVEKGIYNQRDALDDPRCYTGIVCGDESANGDDETKIHADESDRGWLTRELGTRCLILETMLRRWPAGIWAQSSAELAHMLQQKYAFSPEQVEEILVDPPVEGYMDIPREGLILDIHAQNAIPFVVASVLTDPVPGAHWYSSGRMRDTKLLALAQRVKPGPSQAQSVISNYQCFQKGSYPNQRMIIKLKDGTPYQAETDCPRGHPGNMPDMQEQIKSFHHQAKGVLPEEKICRLTEAICTLEDCRDIAEISALLSPQNKI</sequence>
<evidence type="ECO:0000259" key="3">
    <source>
        <dbReference type="Pfam" id="PF19305"/>
    </source>
</evidence>
<proteinExistence type="inferred from homology"/>
<dbReference type="AlphaFoldDB" id="A0A1Y4MNN1"/>
<dbReference type="InterPro" id="IPR045336">
    <property type="entry name" value="MmgE_PrpD_N"/>
</dbReference>
<reference evidence="5" key="1">
    <citation type="submission" date="2017-04" db="EMBL/GenBank/DDBJ databases">
        <title>Function of individual gut microbiota members based on whole genome sequencing of pure cultures obtained from chicken caecum.</title>
        <authorList>
            <person name="Medvecky M."/>
            <person name="Cejkova D."/>
            <person name="Polansky O."/>
            <person name="Karasova D."/>
            <person name="Kubasova T."/>
            <person name="Cizek A."/>
            <person name="Rychlik I."/>
        </authorList>
    </citation>
    <scope>NUCLEOTIDE SEQUENCE [LARGE SCALE GENOMIC DNA]</scope>
    <source>
        <strain evidence="5">An175</strain>
    </source>
</reference>
<dbReference type="Pfam" id="PF19305">
    <property type="entry name" value="MmgE_PrpD_C"/>
    <property type="match status" value="1"/>
</dbReference>
<evidence type="ECO:0008006" key="6">
    <source>
        <dbReference type="Google" id="ProtNLM"/>
    </source>
</evidence>
<dbReference type="PANTHER" id="PTHR16943">
    <property type="entry name" value="2-METHYLCITRATE DEHYDRATASE-RELATED"/>
    <property type="match status" value="1"/>
</dbReference>
<gene>
    <name evidence="4" type="ORF">B5F11_04780</name>
</gene>
<organism evidence="4 5">
    <name type="scientific">Anaerotruncus colihominis</name>
    <dbReference type="NCBI Taxonomy" id="169435"/>
    <lineage>
        <taxon>Bacteria</taxon>
        <taxon>Bacillati</taxon>
        <taxon>Bacillota</taxon>
        <taxon>Clostridia</taxon>
        <taxon>Eubacteriales</taxon>
        <taxon>Oscillospiraceae</taxon>
        <taxon>Anaerotruncus</taxon>
    </lineage>
</organism>
<dbReference type="Proteomes" id="UP000196386">
    <property type="component" value="Unassembled WGS sequence"/>
</dbReference>
<dbReference type="PANTHER" id="PTHR16943:SF8">
    <property type="entry name" value="2-METHYLCITRATE DEHYDRATASE"/>
    <property type="match status" value="1"/>
</dbReference>
<comment type="caution">
    <text evidence="4">The sequence shown here is derived from an EMBL/GenBank/DDBJ whole genome shotgun (WGS) entry which is preliminary data.</text>
</comment>
<feature type="domain" description="MmgE/PrpD N-terminal" evidence="2">
    <location>
        <begin position="2"/>
        <end position="174"/>
    </location>
</feature>
<name>A0A1Y4MNN1_9FIRM</name>
<dbReference type="GO" id="GO:0016829">
    <property type="term" value="F:lyase activity"/>
    <property type="evidence" value="ECO:0007669"/>
    <property type="project" value="InterPro"/>
</dbReference>
<dbReference type="InterPro" id="IPR036148">
    <property type="entry name" value="MmgE/PrpD_sf"/>
</dbReference>
<dbReference type="SUPFAM" id="SSF103378">
    <property type="entry name" value="2-methylcitrate dehydratase PrpD"/>
    <property type="match status" value="1"/>
</dbReference>